<sequence length="195" mass="22633">MVRGDHDTPGRPSGEDMRANQDPEARMGVFKAVEDLPDRYRLSNYAEEFRGNDTWSWYLMLRFDGTLSQAQGELGKSRAGEVERCGRYFKAFMHRERDRHHALAAPDDIEAFLSEIKNGYKNPTKQPRATSTVYDTYFAPVNQFYDWLQSWVDFPHRHQPVLMACANAGVARECWDYRMGLADKQFARKHGDTDE</sequence>
<feature type="region of interest" description="Disordered" evidence="1">
    <location>
        <begin position="1"/>
        <end position="25"/>
    </location>
</feature>
<comment type="caution">
    <text evidence="2">The sequence shown here is derived from an EMBL/GenBank/DDBJ whole genome shotgun (WGS) entry which is preliminary data.</text>
</comment>
<evidence type="ECO:0000313" key="3">
    <source>
        <dbReference type="Proteomes" id="UP001268864"/>
    </source>
</evidence>
<name>A0ABU2FJ72_9EURY</name>
<accession>A0ABU2FJ72</accession>
<proteinExistence type="predicted"/>
<gene>
    <name evidence="2" type="ORF">NDI86_01655</name>
</gene>
<organism evidence="2 3">
    <name type="scientific">Haloarcula onubensis</name>
    <dbReference type="NCBI Taxonomy" id="2950539"/>
    <lineage>
        <taxon>Archaea</taxon>
        <taxon>Methanobacteriati</taxon>
        <taxon>Methanobacteriota</taxon>
        <taxon>Stenosarchaea group</taxon>
        <taxon>Halobacteria</taxon>
        <taxon>Halobacteriales</taxon>
        <taxon>Haloarculaceae</taxon>
        <taxon>Haloarcula</taxon>
    </lineage>
</organism>
<dbReference type="RefSeq" id="WP_310898656.1">
    <property type="nucleotide sequence ID" value="NZ_JAMQOS010000001.1"/>
</dbReference>
<reference evidence="2 3" key="1">
    <citation type="submission" date="2022-06" db="EMBL/GenBank/DDBJ databases">
        <title>Halomicroarcula sp. a new haloarchaeum isolate from saline soil.</title>
        <authorList>
            <person name="Strakova D."/>
            <person name="Galisteo C."/>
            <person name="Sanchez-Porro C."/>
            <person name="Ventosa A."/>
        </authorList>
    </citation>
    <scope>NUCLEOTIDE SEQUENCE [LARGE SCALE GENOMIC DNA]</scope>
    <source>
        <strain evidence="2 3">S3CR25-11</strain>
    </source>
</reference>
<keyword evidence="3" id="KW-1185">Reference proteome</keyword>
<evidence type="ECO:0000256" key="1">
    <source>
        <dbReference type="SAM" id="MobiDB-lite"/>
    </source>
</evidence>
<dbReference type="Proteomes" id="UP001268864">
    <property type="component" value="Unassembled WGS sequence"/>
</dbReference>
<protein>
    <submittedName>
        <fullName evidence="2">Uncharacterized protein</fullName>
    </submittedName>
</protein>
<evidence type="ECO:0000313" key="2">
    <source>
        <dbReference type="EMBL" id="MDS0280809.1"/>
    </source>
</evidence>
<dbReference type="EMBL" id="JAMQOS010000001">
    <property type="protein sequence ID" value="MDS0280809.1"/>
    <property type="molecule type" value="Genomic_DNA"/>
</dbReference>